<keyword evidence="3" id="KW-1185">Reference proteome</keyword>
<comment type="caution">
    <text evidence="2">The sequence shown here is derived from an EMBL/GenBank/DDBJ whole genome shotgun (WGS) entry which is preliminary data.</text>
</comment>
<dbReference type="Proteomes" id="UP001597511">
    <property type="component" value="Unassembled WGS sequence"/>
</dbReference>
<accession>A0ABW6A4F5</accession>
<evidence type="ECO:0008006" key="4">
    <source>
        <dbReference type="Google" id="ProtNLM"/>
    </source>
</evidence>
<evidence type="ECO:0000313" key="3">
    <source>
        <dbReference type="Proteomes" id="UP001597511"/>
    </source>
</evidence>
<evidence type="ECO:0000256" key="1">
    <source>
        <dbReference type="SAM" id="SignalP"/>
    </source>
</evidence>
<name>A0ABW6A4F5_9BACT</name>
<dbReference type="RefSeq" id="WP_386098066.1">
    <property type="nucleotide sequence ID" value="NZ_JBHUOZ010000003.1"/>
</dbReference>
<proteinExistence type="predicted"/>
<feature type="signal peptide" evidence="1">
    <location>
        <begin position="1"/>
        <end position="18"/>
    </location>
</feature>
<reference evidence="3" key="1">
    <citation type="journal article" date="2019" name="Int. J. Syst. Evol. Microbiol.">
        <title>The Global Catalogue of Microorganisms (GCM) 10K type strain sequencing project: providing services to taxonomists for standard genome sequencing and annotation.</title>
        <authorList>
            <consortium name="The Broad Institute Genomics Platform"/>
            <consortium name="The Broad Institute Genome Sequencing Center for Infectious Disease"/>
            <person name="Wu L."/>
            <person name="Ma J."/>
        </authorList>
    </citation>
    <scope>NUCLEOTIDE SEQUENCE [LARGE SCALE GENOMIC DNA]</scope>
    <source>
        <strain evidence="3">KCTC 23299</strain>
    </source>
</reference>
<sequence length="325" mass="37037">MKMRLPCFVYILFAFVLASCSSTHNLQLQQYINKVSCHQQNEVRYNIQAVPQPLYQLSLDTILTRHFTPASLQVAHAFGLLDILGRYVHEHRQYTASPTLEERISLLELSQQIHNRINQASLEISSFASELDCEEERLTQIADYLKGKERERESKLTVAAIVVGATGGIGSSALALGERTDKAGNYVAIASGITEAVLGILMLTNNRTLTIEHPRNALKDVWEGKDTSDIFPASIWYYINYYDPAHPDQPSLRYQLLQRWMSFKQIDVASTKNKKKLLDMYFGDGGKYSTDQLYNRANMYDQLESYVKLIKQDIMALSLEVENIR</sequence>
<organism evidence="2 3">
    <name type="scientific">Terrimonas rubra</name>
    <dbReference type="NCBI Taxonomy" id="1035890"/>
    <lineage>
        <taxon>Bacteria</taxon>
        <taxon>Pseudomonadati</taxon>
        <taxon>Bacteroidota</taxon>
        <taxon>Chitinophagia</taxon>
        <taxon>Chitinophagales</taxon>
        <taxon>Chitinophagaceae</taxon>
        <taxon>Terrimonas</taxon>
    </lineage>
</organism>
<keyword evidence="1" id="KW-0732">Signal</keyword>
<feature type="chain" id="PRO_5046873843" description="Lipoprotein" evidence="1">
    <location>
        <begin position="19"/>
        <end position="325"/>
    </location>
</feature>
<dbReference type="PROSITE" id="PS51257">
    <property type="entry name" value="PROKAR_LIPOPROTEIN"/>
    <property type="match status" value="1"/>
</dbReference>
<protein>
    <recommendedName>
        <fullName evidence="4">Lipoprotein</fullName>
    </recommendedName>
</protein>
<dbReference type="EMBL" id="JBHUOZ010000003">
    <property type="protein sequence ID" value="MFD2920137.1"/>
    <property type="molecule type" value="Genomic_DNA"/>
</dbReference>
<gene>
    <name evidence="2" type="ORF">ACFS6H_10480</name>
</gene>
<evidence type="ECO:0000313" key="2">
    <source>
        <dbReference type="EMBL" id="MFD2920137.1"/>
    </source>
</evidence>